<keyword evidence="3" id="KW-0245">EGF-like domain</keyword>
<dbReference type="FunFam" id="2.10.25.10:FF:000055">
    <property type="entry name" value="alpha-tectorin isoform X1"/>
    <property type="match status" value="1"/>
</dbReference>
<feature type="domain" description="VWFD" evidence="8">
    <location>
        <begin position="2969"/>
        <end position="3148"/>
    </location>
</feature>
<feature type="domain" description="EGF-like" evidence="6">
    <location>
        <begin position="2928"/>
        <end position="2965"/>
    </location>
</feature>
<feature type="compositionally biased region" description="Pro residues" evidence="4">
    <location>
        <begin position="1824"/>
        <end position="1837"/>
    </location>
</feature>
<feature type="domain" description="VWFD" evidence="8">
    <location>
        <begin position="1416"/>
        <end position="1586"/>
    </location>
</feature>
<dbReference type="InterPro" id="IPR022041">
    <property type="entry name" value="Methyltransf_FA"/>
</dbReference>
<evidence type="ECO:0000259" key="7">
    <source>
        <dbReference type="PROSITE" id="PS50228"/>
    </source>
</evidence>
<dbReference type="InterPro" id="IPR000421">
    <property type="entry name" value="FA58C"/>
</dbReference>
<feature type="disulfide bond" evidence="3">
    <location>
        <begin position="2932"/>
        <end position="2942"/>
    </location>
</feature>
<evidence type="ECO:0000313" key="10">
    <source>
        <dbReference type="Proteomes" id="UP000007110"/>
    </source>
</evidence>
<dbReference type="PROSITE" id="PS50228">
    <property type="entry name" value="SUEL_LECTIN"/>
    <property type="match status" value="3"/>
</dbReference>
<protein>
    <submittedName>
        <fullName evidence="9">Uncharacterized protein</fullName>
    </submittedName>
</protein>
<reference evidence="10" key="1">
    <citation type="submission" date="2015-02" db="EMBL/GenBank/DDBJ databases">
        <title>Genome sequencing for Strongylocentrotus purpuratus.</title>
        <authorList>
            <person name="Murali S."/>
            <person name="Liu Y."/>
            <person name="Vee V."/>
            <person name="English A."/>
            <person name="Wang M."/>
            <person name="Skinner E."/>
            <person name="Han Y."/>
            <person name="Muzny D.M."/>
            <person name="Worley K.C."/>
            <person name="Gibbs R.A."/>
        </authorList>
    </citation>
    <scope>NUCLEOTIDE SEQUENCE</scope>
</reference>
<dbReference type="GO" id="GO:0031012">
    <property type="term" value="C:extracellular matrix"/>
    <property type="evidence" value="ECO:0000318"/>
    <property type="project" value="GO_Central"/>
</dbReference>
<dbReference type="InterPro" id="IPR036084">
    <property type="entry name" value="Ser_inhib-like_sf"/>
</dbReference>
<evidence type="ECO:0000259" key="6">
    <source>
        <dbReference type="PROSITE" id="PS50026"/>
    </source>
</evidence>
<dbReference type="GO" id="GO:0005615">
    <property type="term" value="C:extracellular space"/>
    <property type="evidence" value="ECO:0000318"/>
    <property type="project" value="GO_Central"/>
</dbReference>
<dbReference type="SMART" id="SM00832">
    <property type="entry name" value="C8"/>
    <property type="match status" value="3"/>
</dbReference>
<dbReference type="RefSeq" id="XP_030852014.1">
    <property type="nucleotide sequence ID" value="XM_030996154.1"/>
</dbReference>
<organism evidence="9 10">
    <name type="scientific">Strongylocentrotus purpuratus</name>
    <name type="common">Purple sea urchin</name>
    <dbReference type="NCBI Taxonomy" id="7668"/>
    <lineage>
        <taxon>Eukaryota</taxon>
        <taxon>Metazoa</taxon>
        <taxon>Echinodermata</taxon>
        <taxon>Eleutherozoa</taxon>
        <taxon>Echinozoa</taxon>
        <taxon>Echinoidea</taxon>
        <taxon>Euechinoidea</taxon>
        <taxon>Echinacea</taxon>
        <taxon>Camarodonta</taxon>
        <taxon>Echinidea</taxon>
        <taxon>Strongylocentrotidae</taxon>
        <taxon>Strongylocentrotus</taxon>
    </lineage>
</organism>
<feature type="domain" description="SUEL-type lectin" evidence="7">
    <location>
        <begin position="2737"/>
        <end position="2823"/>
    </location>
</feature>
<dbReference type="Pfam" id="PF12714">
    <property type="entry name" value="TILa"/>
    <property type="match status" value="2"/>
</dbReference>
<evidence type="ECO:0000259" key="8">
    <source>
        <dbReference type="PROSITE" id="PS51233"/>
    </source>
</evidence>
<dbReference type="SUPFAM" id="SSF57567">
    <property type="entry name" value="Serine protease inhibitors"/>
    <property type="match status" value="3"/>
</dbReference>
<feature type="domain" description="EGF-like" evidence="6">
    <location>
        <begin position="3332"/>
        <end position="3371"/>
    </location>
</feature>
<feature type="compositionally biased region" description="Low complexity" evidence="4">
    <location>
        <begin position="1788"/>
        <end position="1799"/>
    </location>
</feature>
<dbReference type="GO" id="GO:0030246">
    <property type="term" value="F:carbohydrate binding"/>
    <property type="evidence" value="ECO:0007669"/>
    <property type="project" value="InterPro"/>
</dbReference>
<feature type="domain" description="EGF-like" evidence="6">
    <location>
        <begin position="2293"/>
        <end position="2331"/>
    </location>
</feature>
<feature type="compositionally biased region" description="Polar residues" evidence="4">
    <location>
        <begin position="1868"/>
        <end position="1878"/>
    </location>
</feature>
<dbReference type="PANTHER" id="PTHR11339:SF373">
    <property type="entry name" value="VWFD DOMAIN-CONTAINING PROTEIN"/>
    <property type="match status" value="1"/>
</dbReference>
<accession>A0A7M7PJG1</accession>
<dbReference type="CDD" id="cd22840">
    <property type="entry name" value="Gal_Rha_Lectin_LAT2"/>
    <property type="match status" value="1"/>
</dbReference>
<comment type="caution">
    <text evidence="3">Lacks conserved residue(s) required for the propagation of feature annotation.</text>
</comment>
<dbReference type="Pfam" id="PF01826">
    <property type="entry name" value="TIL"/>
    <property type="match status" value="3"/>
</dbReference>
<feature type="compositionally biased region" description="Pro residues" evidence="4">
    <location>
        <begin position="1881"/>
        <end position="1967"/>
    </location>
</feature>
<dbReference type="SUPFAM" id="SSF49785">
    <property type="entry name" value="Galactose-binding domain-like"/>
    <property type="match status" value="1"/>
</dbReference>
<dbReference type="GeneID" id="100892803"/>
<dbReference type="PANTHER" id="PTHR11339">
    <property type="entry name" value="EXTRACELLULAR MATRIX GLYCOPROTEIN RELATED"/>
    <property type="match status" value="1"/>
</dbReference>
<dbReference type="InterPro" id="IPR000742">
    <property type="entry name" value="EGF"/>
</dbReference>
<feature type="domain" description="EGF-like" evidence="6">
    <location>
        <begin position="1376"/>
        <end position="1412"/>
    </location>
</feature>
<dbReference type="CDD" id="cd22823">
    <property type="entry name" value="Gal_Rha_Lectin"/>
    <property type="match status" value="1"/>
</dbReference>
<feature type="domain" description="SUEL-type lectin" evidence="7">
    <location>
        <begin position="1279"/>
        <end position="1367"/>
    </location>
</feature>
<dbReference type="Gene3D" id="2.60.120.1000">
    <property type="match status" value="4"/>
</dbReference>
<feature type="region of interest" description="Disordered" evidence="4">
    <location>
        <begin position="1782"/>
        <end position="1967"/>
    </location>
</feature>
<dbReference type="InterPro" id="IPR002919">
    <property type="entry name" value="TIL_dom"/>
</dbReference>
<dbReference type="OMA" id="VEWDGHH"/>
<dbReference type="SUPFAM" id="SSF57196">
    <property type="entry name" value="EGF/Laminin"/>
    <property type="match status" value="2"/>
</dbReference>
<dbReference type="Gene3D" id="2.10.25.10">
    <property type="entry name" value="Laminin"/>
    <property type="match status" value="7"/>
</dbReference>
<keyword evidence="10" id="KW-1185">Reference proteome</keyword>
<proteinExistence type="predicted"/>
<dbReference type="Pfam" id="PF00008">
    <property type="entry name" value="EGF"/>
    <property type="match status" value="1"/>
</dbReference>
<dbReference type="Pfam" id="PF00094">
    <property type="entry name" value="VWD"/>
    <property type="match status" value="3"/>
</dbReference>
<dbReference type="InParanoid" id="A0A7M7PJG1"/>
<dbReference type="EnsemblMetazoa" id="XM_030996154">
    <property type="protein sequence ID" value="XP_030852014"/>
    <property type="gene ID" value="LOC100892803"/>
</dbReference>
<dbReference type="PROSITE" id="PS50026">
    <property type="entry name" value="EGF_3"/>
    <property type="match status" value="4"/>
</dbReference>
<feature type="domain" description="F5/8 type C" evidence="5">
    <location>
        <begin position="2137"/>
        <end position="2291"/>
    </location>
</feature>
<dbReference type="InterPro" id="IPR001846">
    <property type="entry name" value="VWF_type-D"/>
</dbReference>
<feature type="disulfide bond" evidence="3">
    <location>
        <begin position="2302"/>
        <end position="2319"/>
    </location>
</feature>
<dbReference type="SMART" id="SM00216">
    <property type="entry name" value="VWD"/>
    <property type="match status" value="3"/>
</dbReference>
<dbReference type="KEGG" id="spu:100892803"/>
<feature type="compositionally biased region" description="Pro residues" evidence="4">
    <location>
        <begin position="1853"/>
        <end position="1865"/>
    </location>
</feature>
<dbReference type="Pfam" id="PF02140">
    <property type="entry name" value="SUEL_Lectin"/>
    <property type="match status" value="3"/>
</dbReference>
<feature type="disulfide bond" evidence="3">
    <location>
        <begin position="2955"/>
        <end position="2964"/>
    </location>
</feature>
<dbReference type="SMART" id="SM00231">
    <property type="entry name" value="FA58C"/>
    <property type="match status" value="1"/>
</dbReference>
<evidence type="ECO:0000313" key="9">
    <source>
        <dbReference type="EnsemblMetazoa" id="XP_030852014"/>
    </source>
</evidence>
<evidence type="ECO:0000256" key="4">
    <source>
        <dbReference type="SAM" id="MobiDB-lite"/>
    </source>
</evidence>
<dbReference type="Pfam" id="PF00754">
    <property type="entry name" value="F5_F8_type_C"/>
    <property type="match status" value="1"/>
</dbReference>
<dbReference type="CDD" id="cd00057">
    <property type="entry name" value="FA58C"/>
    <property type="match status" value="1"/>
</dbReference>
<feature type="domain" description="SUEL-type lectin" evidence="7">
    <location>
        <begin position="2840"/>
        <end position="2918"/>
    </location>
</feature>
<feature type="disulfide bond" evidence="3">
    <location>
        <begin position="1402"/>
        <end position="1411"/>
    </location>
</feature>
<dbReference type="InterPro" id="IPR043159">
    <property type="entry name" value="Lectin_gal-bd_sf"/>
</dbReference>
<evidence type="ECO:0000256" key="1">
    <source>
        <dbReference type="ARBA" id="ARBA00023157"/>
    </source>
</evidence>
<dbReference type="InterPro" id="IPR014853">
    <property type="entry name" value="VWF/SSPO/ZAN-like_Cys-rich_dom"/>
</dbReference>
<dbReference type="Pfam" id="PF12248">
    <property type="entry name" value="Methyltransf_FA"/>
    <property type="match status" value="1"/>
</dbReference>
<keyword evidence="2" id="KW-0325">Glycoprotein</keyword>
<evidence type="ECO:0000259" key="5">
    <source>
        <dbReference type="PROSITE" id="PS50022"/>
    </source>
</evidence>
<dbReference type="PROSITE" id="PS00022">
    <property type="entry name" value="EGF_1"/>
    <property type="match status" value="3"/>
</dbReference>
<dbReference type="Gene3D" id="2.60.120.740">
    <property type="match status" value="4"/>
</dbReference>
<dbReference type="InterPro" id="IPR008979">
    <property type="entry name" value="Galactose-bd-like_sf"/>
</dbReference>
<feature type="disulfide bond" evidence="3">
    <location>
        <begin position="2321"/>
        <end position="2330"/>
    </location>
</feature>
<dbReference type="Proteomes" id="UP000007110">
    <property type="component" value="Unassembled WGS sequence"/>
</dbReference>
<dbReference type="GO" id="GO:0005201">
    <property type="term" value="F:extracellular matrix structural constituent"/>
    <property type="evidence" value="ECO:0000318"/>
    <property type="project" value="GO_Central"/>
</dbReference>
<sequence length="3464" mass="373350">MPDLDDYLQGIPSNSPGVHGDYTITSTFNGGNQALSTALAAFNTTANIQSLQAAFSEDSSTYGHITAKLGNMPQGKLTFLASANTDGALLSKILSDGTGAQHFEIVQQATRPDGTQMTYSFPFTMIQYMGTYYLIATFSTCQAYSRLGFPPGYYLIDPDGISAEFTPSVVQCLEGGVTRFDHTTSSQAVEVVSGEDPCSYNPTIEYGQTLVQITAVVARSTECSQSVKYNCYGSVLNEGSTHYGYWIARTGDRMYNWGIPESQGEGCQCGQTNSCHNPSLKCNCDANVQKNLTDAGTLTDLDKLPVKELCFGDTSGDDGVERGIYTLGPLLCKGDKSKWFTDIQEVMTGAGRSFHGTFSIKKHSRFSLSSRTPHSRNGQTAVSAQLRQFLTQSHLGQGQRKRRSVAQALLNSGRVDLGSSTFSLSSASSSTTIHKTRIVRYQQVISVSTETSSGGGDAVRGDTEIAEVRTRGGQANPITSNQEPDKEERELMEMDGQLYEVFSSCELRYLMEGEFNPNEVLDPDGSENIFIASCHQRSTNGPVITQVDVTKSSLIVDPTQSAFNGQVTYSTGSNSVTQDQLTALIDNSGSCIQKVIFSCQGATLGEDGSNGVILGRNGTEIESPWSGIDGICKTTNLCKCLKSGDNGLNEAVIEDRHLLPITGFRLDSVDGAGSFHVGNLECTNDQSHRAHVIKAEIYSLNAPVLRSCHELLMYGYMGVPAERGFYKINPNPASGRVASVFCETDGTTLIRHDLMGVNFLNENNKELEPTYYESERFMADLASISHECRQYVKPTCKNMPFFSDTQEALATWTGLDDMVRTSWGTGSTLPGCPCSLRAAGCDEGKLCNCDAFPGHETLDEIFLDEPAKRFSFKEVMGPGNSLELGGFECNGSRMVNQKPAEAFYVPTQKTCNDVLIFLETLGRDAYSGYYWIDPDQESGSLPPFLAFCDFYYEESVAGAEPMKMAETVIHHDDEGYLFADADGFTQRFKYNYASIAQIAALARVSDKCEQEIEFNCKGSPIWSGEEQKAWWTDRHGRQMVNWGGVPTGTKGCACMSSAEGCAAGAARCNCDANAMNSTLTDEGILSDKNQLPVTSVTFGSSADDTGSFRVSALRCSGQGGMAAPTVEDYTFYFNANGQDRHLMNVLPRLEPGQEWIEFSVDAPSDAYIAFASDPDGYPEYEIAIGKDGNRKTSFFEADEEEITFETPGVLNTDGPTRFRIGLADGTIELLKLENGGGETPIGAVNFGMVHPFSYILFGSGPNSPSTWSFPYPTATSTNVCDSQVMSIACPNGQYIDLMSASYGYSAAATACSDGQAYAPCHSENSFSEVLQRCQGKASCAFQVTAGVFNDPCVPMTPKSLTVRYQCVADSIEKTGRTGACIDLQCMNGGYCFRSMGASLCRCSSGWTGPTCEEREAVCSHFGGAHFMTFDNKRYEFPISRNGNEECTFVLVRHESASGESFDVLARNGEVHIEINSQMIKLGEDVRVDGLPVALDFSAPLFQISDKGNGEFAVTLNVGMTIEYKKGGTLFITMTGDAAALSGLCGNNDGDADNDFELENDEITALAKEFVQQHTTCTTPLTEDACVSMTRDQAREQCSVYFSSNLFDNCLASEPLVAFLDECSYDVCRSRGHCDSLEAYVTRCENRNINLMPWRQTVGCVMECDSNMVYEECASACPATCQNPTAQENCNLPCVERCVCEAGFILKAGRCVPMAQCFSQSPAAEVGFTEIVQAPVRGQPVVAPAPSPVVPAPVPSPVSTSQGGIPNLGSLFALNQGVPAPAPAPVPAPASGQPAPAPGQFNLAPAPAPATAPAPAPAPASGQPAPAPATVPGQPAPAPGQFNLAPAPATAPGQPAPAPVPAPAPLNLPSLSKLFQLNQPAQPAPSPPVAGQPVPSPPVAGQPVPSPPVAGQPVPSPPVAGQPVPSPPVAGQPVPSPPVGGQPVPSPPVAGQPVPSPPVAGQPIPPTAEVPEMCDNIYGFDVFARPNYDSDDKTVIFYGDPMQCHGDKGSINYLVRVLEPFYVRFYRSMGRNMLILVGSQTVTPTTLNETLAISIPYRKGDFLAVSFQTGLVSYTKGGPTSTATLVVDYNHVPAIASSLPGTTTFITERELQEKREYSIMATLDCECDGEPQGPSIDCNSPLGMMSRAIPDASITSSSAIEGSPASEGRLYSLVGMLFMGGEGWTAATSESGQWIQVRLNAATNVVGLQTQGGGSGSSQEWVTSYAVQYALGSDMPQYFRDDKDMMQTFMGNTDKETIVTNYFWKPVKAEVIRILPKNWSSRISMRFEVLGCLADNPCDSSPCQNGGVCSHDTRTSGYMCACQERFSGKMCDEEIGTCVLYPTSSITTYDEKNYYFPGQCEYVASQTCDQNGQDSFQVFVNNIPSDPASYIPNRREIRVVLDGKTYELKGEKEFYLDGQRIAFPYIRNNVQVILAGNNFPVLKTEFGLRVWWDGRRTVKIEVPSHLQDKMCGLCGNFNDDQTDDFRMQAGSVVASALPFAFSWASTGQQCTATCPFCNEVPSCVNNVAKLSAETICSEMNTPFATCLAAMPGNSYMSDCTSGICATDSDSDLFCEMLVNLASECEVMGLSVGRWRDVITRCAPTPPPGTMYESCLSPCTPTCGNPNTAEKCDLMTCVEGYACSPGLVFNMETCVAERECGCLVEGMSYDIGESYLVNDCTEQCVCHEGGNMECKAVECHDDATCAVKDSGMECNCKDGFAGQGLQSCFAVNQATTTTVCENEAITLTCESGVIDVISAYYGQDGQLSACPTSGFLLSTCAAEGTLLAVQNRCQGKATCTFTANSDVFGVPCTAAKYVRVEHHCTPEALGSEVPQTPVRRNTPQASTMNLQCPEGTFLDIQRVRFGRPDREESCFSPSAEAIITMACQGQTQCEVVATTDNLGETCEPTNNMLEVSFECSEQPVDRSTIMGHPCNFNPCVNGNCIATNTPKGYQCCCEKGYTGPLCDQMEGECRVFGGSQIITFDKNHYQFHGDCLYTLFKDCSARDNGRTPIEVSVRGQVYKFVRSISFIREVHIKLGTREIILGRDNLHEVDDYELEAPFTVSTGDAMLTVRQAGNTMVVETSAGVSIEWNGKGQVSIKIPNGFNGTCGMCGDFDGDATNDFKNKEGQTLTGTTGLARAWAHSTSDCTICQGCQNIDACTRRPLYRADATTMCSILKDDNGPFADCFDEVDPDFYYNACLEDQCALLPKQDLKCAHYEAYADACQAKGVQLPGWRDATSCGFMCPLGKVYSACSEGLTSHCGVTELEASCSKRCYEVCECPQGKVLSSRGMCVAPEECGCLNEHGIDTYYVPPGTTYTRYGCDMQCTCDKGGLSSCNAFSCHEHATCLAGMDGVYGCHCRAGYSGNGHTCHMEVMEYPRMHAVVTEGQVMNLDCGDYMLDVLDVGYGSLDTVCEGGEDQDPVCESYSSYAMALGMCQGYKRCKIPACDRLFGDPCFTKRHYLSV</sequence>
<dbReference type="InterPro" id="IPR000922">
    <property type="entry name" value="Lectin_gal-bd_dom"/>
</dbReference>
<dbReference type="SMART" id="SM00181">
    <property type="entry name" value="EGF"/>
    <property type="match status" value="6"/>
</dbReference>
<reference evidence="9" key="2">
    <citation type="submission" date="2021-01" db="UniProtKB">
        <authorList>
            <consortium name="EnsemblMetazoa"/>
        </authorList>
    </citation>
    <scope>IDENTIFICATION</scope>
</reference>
<keyword evidence="1 3" id="KW-1015">Disulfide bond</keyword>
<dbReference type="PROSITE" id="PS51233">
    <property type="entry name" value="VWFD"/>
    <property type="match status" value="3"/>
</dbReference>
<dbReference type="OrthoDB" id="5970528at2759"/>
<name>A0A7M7PJG1_STRPU</name>
<evidence type="ECO:0000256" key="2">
    <source>
        <dbReference type="ARBA" id="ARBA00023180"/>
    </source>
</evidence>
<dbReference type="CDD" id="cd00054">
    <property type="entry name" value="EGF_CA"/>
    <property type="match status" value="1"/>
</dbReference>
<dbReference type="CDD" id="cd19941">
    <property type="entry name" value="TIL"/>
    <property type="match status" value="3"/>
</dbReference>
<dbReference type="PROSITE" id="PS01186">
    <property type="entry name" value="EGF_2"/>
    <property type="match status" value="3"/>
</dbReference>
<dbReference type="InterPro" id="IPR025615">
    <property type="entry name" value="TILa_dom"/>
</dbReference>
<dbReference type="PROSITE" id="PS50022">
    <property type="entry name" value="FA58C_3"/>
    <property type="match status" value="1"/>
</dbReference>
<evidence type="ECO:0000256" key="3">
    <source>
        <dbReference type="PROSITE-ProRule" id="PRU00076"/>
    </source>
</evidence>
<dbReference type="PROSITE" id="PS01286">
    <property type="entry name" value="FA58C_2"/>
    <property type="match status" value="1"/>
</dbReference>
<feature type="compositionally biased region" description="Pro residues" evidence="4">
    <location>
        <begin position="1805"/>
        <end position="1817"/>
    </location>
</feature>
<dbReference type="Pfam" id="PF08742">
    <property type="entry name" value="C8"/>
    <property type="match status" value="3"/>
</dbReference>
<dbReference type="Gene3D" id="2.60.120.260">
    <property type="entry name" value="Galactose-binding domain-like"/>
    <property type="match status" value="1"/>
</dbReference>
<dbReference type="InterPro" id="IPR050780">
    <property type="entry name" value="Mucin_vWF_Thrombospondin_sf"/>
</dbReference>
<feature type="domain" description="VWFD" evidence="8">
    <location>
        <begin position="2335"/>
        <end position="2510"/>
    </location>
</feature>